<sequence length="242" mass="26227">MSASPNETNGNAPSREGWQRRVGIALFLLGCFFALPGCANHGNTANRGSSGQVAWGAVPEGAIPSNRVVKVSLQNQAVYVLDGGQVVWAASTNVGKAGHETPTGSFRVNQKLERKRSGSYGFWVNGDRVVPTESGRGGSPGSGWHYVGYPMPYWVEFLPGYGFHEGFVWLQPRTHGCLRLHGAAAGQFYRLVQVGTPVHISRSQPEDETVGRSIPRFDDSREPDPANGFLISDEAFLRPWGS</sequence>
<dbReference type="RefSeq" id="WP_142659345.1">
    <property type="nucleotide sequence ID" value="NZ_CABFVA020000015.1"/>
</dbReference>
<dbReference type="InterPro" id="IPR005490">
    <property type="entry name" value="LD_TPept_cat_dom"/>
</dbReference>
<keyword evidence="5 7" id="KW-0573">Peptidoglycan synthesis</keyword>
<comment type="similarity">
    <text evidence="2">Belongs to the YkuD family.</text>
</comment>
<feature type="active site" description="Proton donor/acceptor" evidence="7">
    <location>
        <position position="164"/>
    </location>
</feature>
<dbReference type="EMBL" id="CABFVA020000015">
    <property type="protein sequence ID" value="VVM05148.1"/>
    <property type="molecule type" value="Genomic_DNA"/>
</dbReference>
<evidence type="ECO:0000256" key="1">
    <source>
        <dbReference type="ARBA" id="ARBA00004752"/>
    </source>
</evidence>
<dbReference type="Proteomes" id="UP000334923">
    <property type="component" value="Unassembled WGS sequence"/>
</dbReference>
<dbReference type="GO" id="GO:0008360">
    <property type="term" value="P:regulation of cell shape"/>
    <property type="evidence" value="ECO:0007669"/>
    <property type="project" value="UniProtKB-UniRule"/>
</dbReference>
<dbReference type="SUPFAM" id="SSF141523">
    <property type="entry name" value="L,D-transpeptidase catalytic domain-like"/>
    <property type="match status" value="1"/>
</dbReference>
<reference evidence="10 11" key="1">
    <citation type="submission" date="2019-09" db="EMBL/GenBank/DDBJ databases">
        <authorList>
            <person name="Cremers G."/>
        </authorList>
    </citation>
    <scope>NUCLEOTIDE SEQUENCE [LARGE SCALE GENOMIC DNA]</scope>
    <source>
        <strain evidence="10">4A</strain>
    </source>
</reference>
<feature type="domain" description="L,D-TPase catalytic" evidence="9">
    <location>
        <begin position="67"/>
        <end position="201"/>
    </location>
</feature>
<dbReference type="OrthoDB" id="189112at2"/>
<protein>
    <recommendedName>
        <fullName evidence="9">L,D-TPase catalytic domain-containing protein</fullName>
    </recommendedName>
</protein>
<evidence type="ECO:0000256" key="8">
    <source>
        <dbReference type="SAM" id="MobiDB-lite"/>
    </source>
</evidence>
<dbReference type="InterPro" id="IPR050979">
    <property type="entry name" value="LD-transpeptidase"/>
</dbReference>
<dbReference type="InterPro" id="IPR038063">
    <property type="entry name" value="Transpep_catalytic_dom"/>
</dbReference>
<gene>
    <name evidence="10" type="ORF">MAMT_00486</name>
</gene>
<feature type="compositionally biased region" description="Basic and acidic residues" evidence="8">
    <location>
        <begin position="215"/>
        <end position="224"/>
    </location>
</feature>
<dbReference type="CDD" id="cd16913">
    <property type="entry name" value="YkuD_like"/>
    <property type="match status" value="1"/>
</dbReference>
<keyword evidence="11" id="KW-1185">Reference proteome</keyword>
<dbReference type="Gene3D" id="2.40.440.10">
    <property type="entry name" value="L,D-transpeptidase catalytic domain-like"/>
    <property type="match status" value="1"/>
</dbReference>
<dbReference type="Pfam" id="PF03734">
    <property type="entry name" value="YkuD"/>
    <property type="match status" value="1"/>
</dbReference>
<keyword evidence="6 7" id="KW-0961">Cell wall biogenesis/degradation</keyword>
<evidence type="ECO:0000259" key="9">
    <source>
        <dbReference type="PROSITE" id="PS52029"/>
    </source>
</evidence>
<proteinExistence type="inferred from homology"/>
<feature type="active site" description="Nucleophile" evidence="7">
    <location>
        <position position="177"/>
    </location>
</feature>
<evidence type="ECO:0000256" key="3">
    <source>
        <dbReference type="ARBA" id="ARBA00022679"/>
    </source>
</evidence>
<comment type="pathway">
    <text evidence="1 7">Cell wall biogenesis; peptidoglycan biosynthesis.</text>
</comment>
<dbReference type="PROSITE" id="PS52029">
    <property type="entry name" value="LD_TPASE"/>
    <property type="match status" value="1"/>
</dbReference>
<accession>A0A5E6MA17</accession>
<dbReference type="AlphaFoldDB" id="A0A5E6MA17"/>
<dbReference type="UniPathway" id="UPA00219"/>
<keyword evidence="3" id="KW-0808">Transferase</keyword>
<dbReference type="GO" id="GO:0005576">
    <property type="term" value="C:extracellular region"/>
    <property type="evidence" value="ECO:0007669"/>
    <property type="project" value="TreeGrafter"/>
</dbReference>
<keyword evidence="4 7" id="KW-0133">Cell shape</keyword>
<dbReference type="PANTHER" id="PTHR30582:SF2">
    <property type="entry name" value="L,D-TRANSPEPTIDASE YCIB-RELATED"/>
    <property type="match status" value="1"/>
</dbReference>
<dbReference type="GO" id="GO:0071555">
    <property type="term" value="P:cell wall organization"/>
    <property type="evidence" value="ECO:0007669"/>
    <property type="project" value="UniProtKB-UniRule"/>
</dbReference>
<evidence type="ECO:0000256" key="4">
    <source>
        <dbReference type="ARBA" id="ARBA00022960"/>
    </source>
</evidence>
<dbReference type="GO" id="GO:0016740">
    <property type="term" value="F:transferase activity"/>
    <property type="evidence" value="ECO:0007669"/>
    <property type="project" value="UniProtKB-KW"/>
</dbReference>
<dbReference type="GO" id="GO:0071972">
    <property type="term" value="F:peptidoglycan L,D-transpeptidase activity"/>
    <property type="evidence" value="ECO:0007669"/>
    <property type="project" value="TreeGrafter"/>
</dbReference>
<evidence type="ECO:0000256" key="7">
    <source>
        <dbReference type="PROSITE-ProRule" id="PRU01373"/>
    </source>
</evidence>
<dbReference type="GO" id="GO:0018104">
    <property type="term" value="P:peptidoglycan-protein cross-linking"/>
    <property type="evidence" value="ECO:0007669"/>
    <property type="project" value="TreeGrafter"/>
</dbReference>
<evidence type="ECO:0000313" key="10">
    <source>
        <dbReference type="EMBL" id="VVM05148.1"/>
    </source>
</evidence>
<evidence type="ECO:0000256" key="5">
    <source>
        <dbReference type="ARBA" id="ARBA00022984"/>
    </source>
</evidence>
<evidence type="ECO:0000256" key="6">
    <source>
        <dbReference type="ARBA" id="ARBA00023316"/>
    </source>
</evidence>
<feature type="region of interest" description="Disordered" evidence="8">
    <location>
        <begin position="203"/>
        <end position="228"/>
    </location>
</feature>
<dbReference type="PANTHER" id="PTHR30582">
    <property type="entry name" value="L,D-TRANSPEPTIDASE"/>
    <property type="match status" value="1"/>
</dbReference>
<evidence type="ECO:0000256" key="2">
    <source>
        <dbReference type="ARBA" id="ARBA00005992"/>
    </source>
</evidence>
<organism evidence="10 11">
    <name type="scientific">Methylacidimicrobium tartarophylax</name>
    <dbReference type="NCBI Taxonomy" id="1041768"/>
    <lineage>
        <taxon>Bacteria</taxon>
        <taxon>Pseudomonadati</taxon>
        <taxon>Verrucomicrobiota</taxon>
        <taxon>Methylacidimicrobium</taxon>
    </lineage>
</organism>
<name>A0A5E6MA17_9BACT</name>
<evidence type="ECO:0000313" key="11">
    <source>
        <dbReference type="Proteomes" id="UP000334923"/>
    </source>
</evidence>